<reference evidence="6" key="2">
    <citation type="submission" date="2021-04" db="EMBL/GenBank/DDBJ databases">
        <authorList>
            <person name="Gilroy R."/>
        </authorList>
    </citation>
    <scope>NUCLEOTIDE SEQUENCE</scope>
    <source>
        <strain evidence="6">CHK196-7946</strain>
    </source>
</reference>
<evidence type="ECO:0000259" key="4">
    <source>
        <dbReference type="PROSITE" id="PS50932"/>
    </source>
</evidence>
<dbReference type="PROSITE" id="PS50932">
    <property type="entry name" value="HTH_LACI_2"/>
    <property type="match status" value="1"/>
</dbReference>
<evidence type="ECO:0000313" key="7">
    <source>
        <dbReference type="Proteomes" id="UP000823902"/>
    </source>
</evidence>
<organism evidence="6 7">
    <name type="scientific">Candidatus Mediterraneibacter faecavium</name>
    <dbReference type="NCBI Taxonomy" id="2838668"/>
    <lineage>
        <taxon>Bacteria</taxon>
        <taxon>Bacillati</taxon>
        <taxon>Bacillota</taxon>
        <taxon>Clostridia</taxon>
        <taxon>Lachnospirales</taxon>
        <taxon>Lachnospiraceae</taxon>
        <taxon>Mediterraneibacter</taxon>
    </lineage>
</organism>
<keyword evidence="2 6" id="KW-0238">DNA-binding</keyword>
<dbReference type="SMART" id="SM00354">
    <property type="entry name" value="HTH_LACI"/>
    <property type="match status" value="1"/>
</dbReference>
<dbReference type="Gene3D" id="1.10.260.40">
    <property type="entry name" value="lambda repressor-like DNA-binding domains"/>
    <property type="match status" value="1"/>
</dbReference>
<feature type="domain" description="HTH cro/C1-type" evidence="5">
    <location>
        <begin position="1"/>
        <end position="44"/>
    </location>
</feature>
<dbReference type="SUPFAM" id="SSF47413">
    <property type="entry name" value="lambda repressor-like DNA-binding domains"/>
    <property type="match status" value="1"/>
</dbReference>
<evidence type="ECO:0000256" key="1">
    <source>
        <dbReference type="ARBA" id="ARBA00023015"/>
    </source>
</evidence>
<dbReference type="GO" id="GO:0000976">
    <property type="term" value="F:transcription cis-regulatory region binding"/>
    <property type="evidence" value="ECO:0007669"/>
    <property type="project" value="TreeGrafter"/>
</dbReference>
<gene>
    <name evidence="6" type="ORF">H9697_08425</name>
</gene>
<evidence type="ECO:0000259" key="5">
    <source>
        <dbReference type="PROSITE" id="PS50943"/>
    </source>
</evidence>
<feature type="domain" description="HTH lacI-type" evidence="4">
    <location>
        <begin position="1"/>
        <end position="54"/>
    </location>
</feature>
<dbReference type="PROSITE" id="PS00356">
    <property type="entry name" value="HTH_LACI_1"/>
    <property type="match status" value="1"/>
</dbReference>
<dbReference type="InterPro" id="IPR001761">
    <property type="entry name" value="Peripla_BP/Lac1_sug-bd_dom"/>
</dbReference>
<dbReference type="SUPFAM" id="SSF53822">
    <property type="entry name" value="Periplasmic binding protein-like I"/>
    <property type="match status" value="1"/>
</dbReference>
<dbReference type="Proteomes" id="UP000823902">
    <property type="component" value="Unassembled WGS sequence"/>
</dbReference>
<sequence length="371" mass="40486">MTIKEIAQLAGVSSAAVSRYLNGGYVSEEKKEQIRKVIEKTGYQPSAQARILRTKKACLVGVVVPKINSESISRVTAGIEQVLSKRGYQMLLASTDNDPEKEITYLKLFENYPVDGIILIGTVISAEHRKFLKNSKVPVVVVGQYTKYANCIYHDDYGAGKAMGRLVASGLKKEQPAADAAVQTVQDAKTPEEGGYRTKAAYIGVTKEDKAVGVSREDGFRSGLKSEGILLEPDYVKTAEFTMDSGYHAALELLEEKKDIRIISCATDTIAAGAIEAILAYSRQNVPRSAADSGTRMQYILNYSGIRVTGFGDNQFLKAVTGGIPTVHFGYKTSGIRGAELLLDVIERGEKIPIEMKLGFRLEEPQTAEEK</sequence>
<dbReference type="GO" id="GO:0003700">
    <property type="term" value="F:DNA-binding transcription factor activity"/>
    <property type="evidence" value="ECO:0007669"/>
    <property type="project" value="TreeGrafter"/>
</dbReference>
<accession>A0A9D2TN78</accession>
<proteinExistence type="predicted"/>
<dbReference type="InterPro" id="IPR028082">
    <property type="entry name" value="Peripla_BP_I"/>
</dbReference>
<dbReference type="AlphaFoldDB" id="A0A9D2TN78"/>
<keyword evidence="3" id="KW-0804">Transcription</keyword>
<dbReference type="Gene3D" id="3.40.50.2300">
    <property type="match status" value="3"/>
</dbReference>
<dbReference type="PANTHER" id="PTHR30146">
    <property type="entry name" value="LACI-RELATED TRANSCRIPTIONAL REPRESSOR"/>
    <property type="match status" value="1"/>
</dbReference>
<dbReference type="InterPro" id="IPR001387">
    <property type="entry name" value="Cro/C1-type_HTH"/>
</dbReference>
<protein>
    <submittedName>
        <fullName evidence="6">LacI family DNA-binding transcriptional regulator</fullName>
    </submittedName>
</protein>
<name>A0A9D2TN78_9FIRM</name>
<dbReference type="CDD" id="cd01542">
    <property type="entry name" value="PBP1_TreR-like"/>
    <property type="match status" value="1"/>
</dbReference>
<dbReference type="InterPro" id="IPR000843">
    <property type="entry name" value="HTH_LacI"/>
</dbReference>
<keyword evidence="1" id="KW-0805">Transcription regulation</keyword>
<dbReference type="PANTHER" id="PTHR30146:SF154">
    <property type="entry name" value="TRANSCRIPTION REGULATOR, MEMBER OF GALR FAMILY"/>
    <property type="match status" value="1"/>
</dbReference>
<evidence type="ECO:0000256" key="2">
    <source>
        <dbReference type="ARBA" id="ARBA00023125"/>
    </source>
</evidence>
<dbReference type="InterPro" id="IPR010982">
    <property type="entry name" value="Lambda_DNA-bd_dom_sf"/>
</dbReference>
<dbReference type="EMBL" id="DWVY01000044">
    <property type="protein sequence ID" value="HJC74953.1"/>
    <property type="molecule type" value="Genomic_DNA"/>
</dbReference>
<dbReference type="PROSITE" id="PS50943">
    <property type="entry name" value="HTH_CROC1"/>
    <property type="match status" value="1"/>
</dbReference>
<evidence type="ECO:0000256" key="3">
    <source>
        <dbReference type="ARBA" id="ARBA00023163"/>
    </source>
</evidence>
<reference evidence="6" key="1">
    <citation type="journal article" date="2021" name="PeerJ">
        <title>Extensive microbial diversity within the chicken gut microbiome revealed by metagenomics and culture.</title>
        <authorList>
            <person name="Gilroy R."/>
            <person name="Ravi A."/>
            <person name="Getino M."/>
            <person name="Pursley I."/>
            <person name="Horton D.L."/>
            <person name="Alikhan N.F."/>
            <person name="Baker D."/>
            <person name="Gharbi K."/>
            <person name="Hall N."/>
            <person name="Watson M."/>
            <person name="Adriaenssens E.M."/>
            <person name="Foster-Nyarko E."/>
            <person name="Jarju S."/>
            <person name="Secka A."/>
            <person name="Antonio M."/>
            <person name="Oren A."/>
            <person name="Chaudhuri R.R."/>
            <person name="La Ragione R."/>
            <person name="Hildebrand F."/>
            <person name="Pallen M.J."/>
        </authorList>
    </citation>
    <scope>NUCLEOTIDE SEQUENCE</scope>
    <source>
        <strain evidence="6">CHK196-7946</strain>
    </source>
</reference>
<dbReference type="Pfam" id="PF00356">
    <property type="entry name" value="LacI"/>
    <property type="match status" value="1"/>
</dbReference>
<dbReference type="Pfam" id="PF00532">
    <property type="entry name" value="Peripla_BP_1"/>
    <property type="match status" value="1"/>
</dbReference>
<evidence type="ECO:0000313" key="6">
    <source>
        <dbReference type="EMBL" id="HJC74953.1"/>
    </source>
</evidence>
<comment type="caution">
    <text evidence="6">The sequence shown here is derived from an EMBL/GenBank/DDBJ whole genome shotgun (WGS) entry which is preliminary data.</text>
</comment>
<dbReference type="CDD" id="cd01392">
    <property type="entry name" value="HTH_LacI"/>
    <property type="match status" value="1"/>
</dbReference>